<keyword evidence="2" id="KW-0547">Nucleotide-binding</keyword>
<evidence type="ECO:0000256" key="2">
    <source>
        <dbReference type="ARBA" id="ARBA00022741"/>
    </source>
</evidence>
<evidence type="ECO:0000256" key="3">
    <source>
        <dbReference type="ARBA" id="ARBA00022840"/>
    </source>
</evidence>
<evidence type="ECO:0000259" key="5">
    <source>
        <dbReference type="PROSITE" id="PS50893"/>
    </source>
</evidence>
<dbReference type="InterPro" id="IPR003439">
    <property type="entry name" value="ABC_transporter-like_ATP-bd"/>
</dbReference>
<reference evidence="7" key="1">
    <citation type="submission" date="2016-10" db="EMBL/GenBank/DDBJ databases">
        <authorList>
            <person name="Varghese N."/>
            <person name="Submissions S."/>
        </authorList>
    </citation>
    <scope>NUCLEOTIDE SEQUENCE [LARGE SCALE GENOMIC DNA]</scope>
    <source>
        <strain evidence="7">DSM 46732</strain>
    </source>
</reference>
<keyword evidence="1" id="KW-0813">Transport</keyword>
<organism evidence="6 7">
    <name type="scientific">Actinopolyspora xinjiangensis</name>
    <dbReference type="NCBI Taxonomy" id="405564"/>
    <lineage>
        <taxon>Bacteria</taxon>
        <taxon>Bacillati</taxon>
        <taxon>Actinomycetota</taxon>
        <taxon>Actinomycetes</taxon>
        <taxon>Actinopolysporales</taxon>
        <taxon>Actinopolysporaceae</taxon>
        <taxon>Actinopolyspora</taxon>
    </lineage>
</organism>
<dbReference type="PANTHER" id="PTHR42734">
    <property type="entry name" value="METAL TRANSPORT SYSTEM ATP-BINDING PROTEIN TM_0124-RELATED"/>
    <property type="match status" value="1"/>
</dbReference>
<dbReference type="GO" id="GO:0005524">
    <property type="term" value="F:ATP binding"/>
    <property type="evidence" value="ECO:0007669"/>
    <property type="project" value="UniProtKB-KW"/>
</dbReference>
<dbReference type="SUPFAM" id="SSF52540">
    <property type="entry name" value="P-loop containing nucleoside triphosphate hydrolases"/>
    <property type="match status" value="1"/>
</dbReference>
<protein>
    <submittedName>
        <fullName evidence="6">Zinc transport system ATP-binding protein</fullName>
    </submittedName>
</protein>
<dbReference type="Pfam" id="PF00005">
    <property type="entry name" value="ABC_tran"/>
    <property type="match status" value="1"/>
</dbReference>
<evidence type="ECO:0000313" key="7">
    <source>
        <dbReference type="Proteomes" id="UP000199497"/>
    </source>
</evidence>
<dbReference type="PROSITE" id="PS50893">
    <property type="entry name" value="ABC_TRANSPORTER_2"/>
    <property type="match status" value="1"/>
</dbReference>
<dbReference type="OrthoDB" id="5296765at2"/>
<dbReference type="InterPro" id="IPR003593">
    <property type="entry name" value="AAA+_ATPase"/>
</dbReference>
<feature type="region of interest" description="Disordered" evidence="4">
    <location>
        <begin position="223"/>
        <end position="261"/>
    </location>
</feature>
<keyword evidence="7" id="KW-1185">Reference proteome</keyword>
<dbReference type="GO" id="GO:0016887">
    <property type="term" value="F:ATP hydrolysis activity"/>
    <property type="evidence" value="ECO:0007669"/>
    <property type="project" value="InterPro"/>
</dbReference>
<dbReference type="RefSeq" id="WP_092599196.1">
    <property type="nucleotide sequence ID" value="NZ_FNJR01000003.1"/>
</dbReference>
<accession>A0A1H0RYQ2</accession>
<evidence type="ECO:0000256" key="1">
    <source>
        <dbReference type="ARBA" id="ARBA00022448"/>
    </source>
</evidence>
<gene>
    <name evidence="6" type="ORF">SAMN04487905_103290</name>
</gene>
<evidence type="ECO:0000313" key="6">
    <source>
        <dbReference type="EMBL" id="SDP34604.1"/>
    </source>
</evidence>
<dbReference type="InterPro" id="IPR050153">
    <property type="entry name" value="Metal_Ion_Import_ABC"/>
</dbReference>
<dbReference type="InterPro" id="IPR027417">
    <property type="entry name" value="P-loop_NTPase"/>
</dbReference>
<dbReference type="EMBL" id="FNJR01000003">
    <property type="protein sequence ID" value="SDP34604.1"/>
    <property type="molecule type" value="Genomic_DNA"/>
</dbReference>
<dbReference type="SMART" id="SM00382">
    <property type="entry name" value="AAA"/>
    <property type="match status" value="1"/>
</dbReference>
<proteinExistence type="predicted"/>
<feature type="domain" description="ABC transporter" evidence="5">
    <location>
        <begin position="8"/>
        <end position="239"/>
    </location>
</feature>
<keyword evidence="3 6" id="KW-0067">ATP-binding</keyword>
<dbReference type="AlphaFoldDB" id="A0A1H0RYQ2"/>
<dbReference type="Gene3D" id="3.40.50.300">
    <property type="entry name" value="P-loop containing nucleotide triphosphate hydrolases"/>
    <property type="match status" value="1"/>
</dbReference>
<name>A0A1H0RYQ2_9ACTN</name>
<dbReference type="Proteomes" id="UP000199497">
    <property type="component" value="Unassembled WGS sequence"/>
</dbReference>
<sequence>MGRASIAVSLSGVRAGYGAAPVLSEVDLTLERGEFLALIGPNGGGKSTLLGLLVGLLRPIRGTVEIHGQPPRRARGRIGYLPQDARLDPEFPLTVRDLTAMGRLRATWLPQRLRAADRPAVTGALERVGLAELAARPVSALSTGQRRRVLLARALAAEPDLLVLDEPEAGIDADSAQHLHRLLSSLTGRTTIVVASHDIDGIASRATCGVTVDHGVTPWPGSGRLVGAPVHHDDPPVGHVPPPDGTAASEREHARSTRRPV</sequence>
<evidence type="ECO:0000256" key="4">
    <source>
        <dbReference type="SAM" id="MobiDB-lite"/>
    </source>
</evidence>
<dbReference type="STRING" id="405564.SAMN04487905_103290"/>